<protein>
    <submittedName>
        <fullName evidence="2">Uncharacterized protein</fullName>
    </submittedName>
</protein>
<evidence type="ECO:0000313" key="3">
    <source>
        <dbReference type="Proteomes" id="UP000314294"/>
    </source>
</evidence>
<comment type="caution">
    <text evidence="2">The sequence shown here is derived from an EMBL/GenBank/DDBJ whole genome shotgun (WGS) entry which is preliminary data.</text>
</comment>
<evidence type="ECO:0000256" key="1">
    <source>
        <dbReference type="SAM" id="MobiDB-lite"/>
    </source>
</evidence>
<feature type="compositionally biased region" description="Basic and acidic residues" evidence="1">
    <location>
        <begin position="220"/>
        <end position="231"/>
    </location>
</feature>
<dbReference type="EMBL" id="SRLO01000001">
    <property type="protein sequence ID" value="TNN89496.1"/>
    <property type="molecule type" value="Genomic_DNA"/>
</dbReference>
<dbReference type="Proteomes" id="UP000314294">
    <property type="component" value="Unassembled WGS sequence"/>
</dbReference>
<proteinExistence type="predicted"/>
<accession>A0A4Z2JGT0</accession>
<keyword evidence="3" id="KW-1185">Reference proteome</keyword>
<reference evidence="2 3" key="1">
    <citation type="submission" date="2019-03" db="EMBL/GenBank/DDBJ databases">
        <title>First draft genome of Liparis tanakae, snailfish: a comprehensive survey of snailfish specific genes.</title>
        <authorList>
            <person name="Kim W."/>
            <person name="Song I."/>
            <person name="Jeong J.-H."/>
            <person name="Kim D."/>
            <person name="Kim S."/>
            <person name="Ryu S."/>
            <person name="Song J.Y."/>
            <person name="Lee S.K."/>
        </authorList>
    </citation>
    <scope>NUCLEOTIDE SEQUENCE [LARGE SCALE GENOMIC DNA]</scope>
    <source>
        <tissue evidence="2">Muscle</tissue>
    </source>
</reference>
<feature type="region of interest" description="Disordered" evidence="1">
    <location>
        <begin position="134"/>
        <end position="180"/>
    </location>
</feature>
<name>A0A4Z2JGT0_9TELE</name>
<evidence type="ECO:0000313" key="2">
    <source>
        <dbReference type="EMBL" id="TNN89496.1"/>
    </source>
</evidence>
<feature type="compositionally biased region" description="Basic residues" evidence="1">
    <location>
        <begin position="232"/>
        <end position="242"/>
    </location>
</feature>
<dbReference type="AlphaFoldDB" id="A0A4Z2JGT0"/>
<feature type="region of interest" description="Disordered" evidence="1">
    <location>
        <begin position="212"/>
        <end position="250"/>
    </location>
</feature>
<gene>
    <name evidence="2" type="ORF">EYF80_000099</name>
</gene>
<organism evidence="2 3">
    <name type="scientific">Liparis tanakae</name>
    <name type="common">Tanaka's snailfish</name>
    <dbReference type="NCBI Taxonomy" id="230148"/>
    <lineage>
        <taxon>Eukaryota</taxon>
        <taxon>Metazoa</taxon>
        <taxon>Chordata</taxon>
        <taxon>Craniata</taxon>
        <taxon>Vertebrata</taxon>
        <taxon>Euteleostomi</taxon>
        <taxon>Actinopterygii</taxon>
        <taxon>Neopterygii</taxon>
        <taxon>Teleostei</taxon>
        <taxon>Neoteleostei</taxon>
        <taxon>Acanthomorphata</taxon>
        <taxon>Eupercaria</taxon>
        <taxon>Perciformes</taxon>
        <taxon>Cottioidei</taxon>
        <taxon>Cottales</taxon>
        <taxon>Liparidae</taxon>
        <taxon>Liparis</taxon>
    </lineage>
</organism>
<sequence>MNLRPTSSGVKLCAVVSTARPRPLAACLLPVAHHTASTQLACKRKGKRSHHNTQTRGSGIHSIMAKTGQAQAGGAKSSLRENDGLAARIGGYGSATDAVNATKDGFIQGYQEALLRDAFDQKYIQNAECSFRERKDGTVSRQRSGPWPKSARRLSAAHQQPRSPPRNYSVGPVKRLSPGSITHTLPKILQRGSPGRTTTQLRLCRGDGDSAVEGLLSTQSEKEAVTKEKRNSRWSRTKCGKKKTNEARAW</sequence>